<dbReference type="SUPFAM" id="SSF46689">
    <property type="entry name" value="Homeodomain-like"/>
    <property type="match status" value="1"/>
</dbReference>
<dbReference type="PANTHER" id="PTHR30514:SF18">
    <property type="entry name" value="RPIR-FAMILY TRANSCRIPTIONAL REGULATOR"/>
    <property type="match status" value="1"/>
</dbReference>
<dbReference type="InterPro" id="IPR000281">
    <property type="entry name" value="HTH_RpiR"/>
</dbReference>
<dbReference type="GO" id="GO:0003677">
    <property type="term" value="F:DNA binding"/>
    <property type="evidence" value="ECO:0007669"/>
    <property type="project" value="InterPro"/>
</dbReference>
<dbReference type="RefSeq" id="WP_029990655.1">
    <property type="nucleotide sequence ID" value="NZ_ATMJ01000029.1"/>
</dbReference>
<dbReference type="eggNOG" id="COG1737">
    <property type="taxonomic scope" value="Bacteria"/>
</dbReference>
<gene>
    <name evidence="2" type="ORF">GTPT_0072</name>
</gene>
<accession>A0A085JPV3</accession>
<dbReference type="InterPro" id="IPR047640">
    <property type="entry name" value="RpiR-like"/>
</dbReference>
<organism evidence="2 3">
    <name type="scientific">Tatumella ptyseos ATCC 33301</name>
    <dbReference type="NCBI Taxonomy" id="1005995"/>
    <lineage>
        <taxon>Bacteria</taxon>
        <taxon>Pseudomonadati</taxon>
        <taxon>Pseudomonadota</taxon>
        <taxon>Gammaproteobacteria</taxon>
        <taxon>Enterobacterales</taxon>
        <taxon>Erwiniaceae</taxon>
        <taxon>Tatumella</taxon>
    </lineage>
</organism>
<dbReference type="OrthoDB" id="8582409at2"/>
<dbReference type="Pfam" id="PF01418">
    <property type="entry name" value="HTH_6"/>
    <property type="match status" value="1"/>
</dbReference>
<dbReference type="Proteomes" id="UP000028602">
    <property type="component" value="Unassembled WGS sequence"/>
</dbReference>
<dbReference type="Gene3D" id="3.40.50.10490">
    <property type="entry name" value="Glucose-6-phosphate isomerase like protein, domain 1"/>
    <property type="match status" value="1"/>
</dbReference>
<name>A0A085JPV3_9GAMM</name>
<dbReference type="Gene3D" id="1.10.10.10">
    <property type="entry name" value="Winged helix-like DNA-binding domain superfamily/Winged helix DNA-binding domain"/>
    <property type="match status" value="1"/>
</dbReference>
<dbReference type="GO" id="GO:0003700">
    <property type="term" value="F:DNA-binding transcription factor activity"/>
    <property type="evidence" value="ECO:0007669"/>
    <property type="project" value="InterPro"/>
</dbReference>
<evidence type="ECO:0000259" key="1">
    <source>
        <dbReference type="PROSITE" id="PS51071"/>
    </source>
</evidence>
<comment type="caution">
    <text evidence="2">The sequence shown here is derived from an EMBL/GenBank/DDBJ whole genome shotgun (WGS) entry which is preliminary data.</text>
</comment>
<reference evidence="2 3" key="1">
    <citation type="submission" date="2014-05" db="EMBL/GenBank/DDBJ databases">
        <title>ATOL: Assembling a taxonomically balanced genome-scale reconstruction of the evolutionary history of the Enterobacteriaceae.</title>
        <authorList>
            <person name="Plunkett G.III."/>
            <person name="Neeno-Eckwall E.C."/>
            <person name="Glasner J.D."/>
            <person name="Perna N.T."/>
        </authorList>
    </citation>
    <scope>NUCLEOTIDE SEQUENCE [LARGE SCALE GENOMIC DNA]</scope>
    <source>
        <strain evidence="2 3">ATCC 33301</strain>
    </source>
</reference>
<feature type="domain" description="HTH rpiR-type" evidence="1">
    <location>
        <begin position="5"/>
        <end position="81"/>
    </location>
</feature>
<proteinExistence type="predicted"/>
<dbReference type="InterPro" id="IPR036388">
    <property type="entry name" value="WH-like_DNA-bd_sf"/>
</dbReference>
<dbReference type="InterPro" id="IPR009057">
    <property type="entry name" value="Homeodomain-like_sf"/>
</dbReference>
<dbReference type="EMBL" id="JMPR01000004">
    <property type="protein sequence ID" value="KFD22499.1"/>
    <property type="molecule type" value="Genomic_DNA"/>
</dbReference>
<dbReference type="PROSITE" id="PS51071">
    <property type="entry name" value="HTH_RPIR"/>
    <property type="match status" value="1"/>
</dbReference>
<evidence type="ECO:0000313" key="3">
    <source>
        <dbReference type="Proteomes" id="UP000028602"/>
    </source>
</evidence>
<protein>
    <submittedName>
        <fullName evidence="2">Transcriptional regulator</fullName>
    </submittedName>
</protein>
<evidence type="ECO:0000313" key="2">
    <source>
        <dbReference type="EMBL" id="KFD22499.1"/>
    </source>
</evidence>
<keyword evidence="3" id="KW-1185">Reference proteome</keyword>
<dbReference type="PANTHER" id="PTHR30514">
    <property type="entry name" value="GLUCOKINASE"/>
    <property type="match status" value="1"/>
</dbReference>
<dbReference type="AlphaFoldDB" id="A0A085JPV3"/>
<dbReference type="GO" id="GO:0097367">
    <property type="term" value="F:carbohydrate derivative binding"/>
    <property type="evidence" value="ECO:0007669"/>
    <property type="project" value="InterPro"/>
</dbReference>
<sequence>MNMRSEIFETIEETFSKQTPSDKRISTWLLNNREQIPYETADSIAQATGTSGITVGRYLRKLGFRNLDDMKNILRNVSNSPYKPWGVIDRLDSWEQQKFHPDRSNQSLKMEIEAIKYVYQLAKTKEFLTVSQKIATADAVIILGIQSTRGTAHTFFSHLEYLRPRVIYADGSSGSWLESLNSEYENPYVVLTDTRAYSAAARQFCRVASETKVPVVLVTDIWCPWARDYPIDLLQVKTDTGNFWDSLAPLSCLFNLLLSSIVEQLGPKISARLEYNRKLQQDFGQFEH</sequence>